<organism evidence="3 4">
    <name type="scientific">Histidinibacterium aquaticum</name>
    <dbReference type="NCBI Taxonomy" id="2613962"/>
    <lineage>
        <taxon>Bacteria</taxon>
        <taxon>Pseudomonadati</taxon>
        <taxon>Pseudomonadota</taxon>
        <taxon>Alphaproteobacteria</taxon>
        <taxon>Rhodobacterales</taxon>
        <taxon>Paracoccaceae</taxon>
        <taxon>Histidinibacterium</taxon>
    </lineage>
</organism>
<dbReference type="RefSeq" id="WP_150443219.1">
    <property type="nucleotide sequence ID" value="NZ_VYQE01000001.1"/>
</dbReference>
<comment type="caution">
    <text evidence="3">The sequence shown here is derived from an EMBL/GenBank/DDBJ whole genome shotgun (WGS) entry which is preliminary data.</text>
</comment>
<dbReference type="AlphaFoldDB" id="A0A5J5GN77"/>
<evidence type="ECO:0000313" key="3">
    <source>
        <dbReference type="EMBL" id="KAA9009739.1"/>
    </source>
</evidence>
<accession>A0A5J5GN77</accession>
<feature type="transmembrane region" description="Helical" evidence="2">
    <location>
        <begin position="14"/>
        <end position="32"/>
    </location>
</feature>
<dbReference type="EMBL" id="VYQE01000001">
    <property type="protein sequence ID" value="KAA9009739.1"/>
    <property type="molecule type" value="Genomic_DNA"/>
</dbReference>
<sequence>MTGADPIPLLARHMAPAAVFAGAALAPGLVLWRHALAGPMMAAGLIRPTTPPAPKTAATRKTKVTYRPPGRHARSAEVTLVAFPGGAL</sequence>
<dbReference type="Proteomes" id="UP000326554">
    <property type="component" value="Unassembled WGS sequence"/>
</dbReference>
<gene>
    <name evidence="3" type="ORF">F3S47_00235</name>
</gene>
<protein>
    <submittedName>
        <fullName evidence="3">Uncharacterized protein</fullName>
    </submittedName>
</protein>
<proteinExistence type="predicted"/>
<evidence type="ECO:0000256" key="2">
    <source>
        <dbReference type="SAM" id="Phobius"/>
    </source>
</evidence>
<reference evidence="3 4" key="1">
    <citation type="submission" date="2019-09" db="EMBL/GenBank/DDBJ databases">
        <authorList>
            <person name="Park J.-S."/>
            <person name="Choi H.-J."/>
        </authorList>
    </citation>
    <scope>NUCLEOTIDE SEQUENCE [LARGE SCALE GENOMIC DNA]</scope>
    <source>
        <strain evidence="3 4">176SS1-4</strain>
    </source>
</reference>
<keyword evidence="2" id="KW-0812">Transmembrane</keyword>
<name>A0A5J5GN77_9RHOB</name>
<keyword evidence="2" id="KW-1133">Transmembrane helix</keyword>
<feature type="region of interest" description="Disordered" evidence="1">
    <location>
        <begin position="45"/>
        <end position="71"/>
    </location>
</feature>
<keyword evidence="2" id="KW-0472">Membrane</keyword>
<evidence type="ECO:0000256" key="1">
    <source>
        <dbReference type="SAM" id="MobiDB-lite"/>
    </source>
</evidence>
<keyword evidence="4" id="KW-1185">Reference proteome</keyword>
<evidence type="ECO:0000313" key="4">
    <source>
        <dbReference type="Proteomes" id="UP000326554"/>
    </source>
</evidence>
<feature type="compositionally biased region" description="Basic residues" evidence="1">
    <location>
        <begin position="58"/>
        <end position="71"/>
    </location>
</feature>